<gene>
    <name evidence="4" type="ORF">SAMN04488000_12128</name>
</gene>
<dbReference type="Gene3D" id="3.20.20.80">
    <property type="entry name" value="Glycosidases"/>
    <property type="match status" value="1"/>
</dbReference>
<keyword evidence="4" id="KW-0378">Hydrolase</keyword>
<dbReference type="InterPro" id="IPR006104">
    <property type="entry name" value="Glyco_hydro_2_N"/>
</dbReference>
<dbReference type="SUPFAM" id="SSF49785">
    <property type="entry name" value="Galactose-binding domain-like"/>
    <property type="match status" value="1"/>
</dbReference>
<protein>
    <submittedName>
        <fullName evidence="4">Glycosyl hydrolases family 2, TIM barrel domain</fullName>
    </submittedName>
</protein>
<evidence type="ECO:0000259" key="3">
    <source>
        <dbReference type="Pfam" id="PF02837"/>
    </source>
</evidence>
<evidence type="ECO:0000313" key="4">
    <source>
        <dbReference type="EMBL" id="SES29978.1"/>
    </source>
</evidence>
<dbReference type="Proteomes" id="UP000199503">
    <property type="component" value="Unassembled WGS sequence"/>
</dbReference>
<dbReference type="InterPro" id="IPR008979">
    <property type="entry name" value="Galactose-bd-like_sf"/>
</dbReference>
<dbReference type="Gene3D" id="2.60.120.260">
    <property type="entry name" value="Galactose-binding domain-like"/>
    <property type="match status" value="1"/>
</dbReference>
<dbReference type="GO" id="GO:0004553">
    <property type="term" value="F:hydrolase activity, hydrolyzing O-glycosyl compounds"/>
    <property type="evidence" value="ECO:0007669"/>
    <property type="project" value="InterPro"/>
</dbReference>
<evidence type="ECO:0000313" key="5">
    <source>
        <dbReference type="Proteomes" id="UP000199503"/>
    </source>
</evidence>
<sequence length="601" mass="66857">MTHPRPQLTRANWTDLCGEWEFTHDDAEAGLDENWHVIGAVFDRAITVPYPPESAASGIGDKGLHPVVWYRRTFAVEPGGNRVLLHFGAVDHRASVWVNGQLVATHEGGHTPFSADITAALRDGAEQVLVVRAEDRNDPHQPRGKQDWRPEPHDIWYHRTTGIWQPVWLELVPLVWIDSVRWTPRPFDGVVELEAGFGGVPDGHRLDVRLRLGDEVLAEQSVYVRGERARLTISLPVAENRQELGRLLWSPERPTLIDADLELSGATGTDAVRSYLGLRTTGVREGRFTLNDAPYFPRMVLAQNYWPESHLAASDDELLREARLVKELGFNGVRIHQKVEDPRFLHHCDRLGLLVWGELPSAYAFSATSAGRLSREWTEVVLRDVSHPCVVAWVPINESWGVDHIATDPAQRALATALYHLTKALDPTRPVISNDGWEHTTSDIYGLHDYTPTAAGLLSRYGDTARVESTLAGSGPAGRRLLLEGRIPGVPVMLSEYGGLSFTPQAGEEWHGYATLADADALLKRYDELTSALLESPAVAGFCYTQLTDTLQETNGLLTADRQPKLPVDEVRRINRRPAAAIPVEEVAQEYDQAKRRSGGE</sequence>
<dbReference type="EMBL" id="FOFV01000021">
    <property type="protein sequence ID" value="SES29978.1"/>
    <property type="molecule type" value="Genomic_DNA"/>
</dbReference>
<dbReference type="AlphaFoldDB" id="A0A1H9W7V2"/>
<reference evidence="5" key="1">
    <citation type="submission" date="2016-10" db="EMBL/GenBank/DDBJ databases">
        <authorList>
            <person name="Varghese N."/>
            <person name="Submissions S."/>
        </authorList>
    </citation>
    <scope>NUCLEOTIDE SEQUENCE [LARGE SCALE GENOMIC DNA]</scope>
    <source>
        <strain evidence="5">DSM 44437</strain>
    </source>
</reference>
<organism evidence="4 5">
    <name type="scientific">Lentzea albida</name>
    <dbReference type="NCBI Taxonomy" id="65499"/>
    <lineage>
        <taxon>Bacteria</taxon>
        <taxon>Bacillati</taxon>
        <taxon>Actinomycetota</taxon>
        <taxon>Actinomycetes</taxon>
        <taxon>Pseudonocardiales</taxon>
        <taxon>Pseudonocardiaceae</taxon>
        <taxon>Lentzea</taxon>
    </lineage>
</organism>
<dbReference type="RefSeq" id="WP_089924565.1">
    <property type="nucleotide sequence ID" value="NZ_FOFV01000021.1"/>
</dbReference>
<dbReference type="Pfam" id="PF02837">
    <property type="entry name" value="Glyco_hydro_2_N"/>
    <property type="match status" value="1"/>
</dbReference>
<evidence type="ECO:0000256" key="1">
    <source>
        <dbReference type="ARBA" id="ARBA00007401"/>
    </source>
</evidence>
<accession>A0A1H9W7V2</accession>
<dbReference type="InterPro" id="IPR006103">
    <property type="entry name" value="Glyco_hydro_2_cat"/>
</dbReference>
<dbReference type="InterPro" id="IPR051913">
    <property type="entry name" value="GH2_Domain-Containing"/>
</dbReference>
<evidence type="ECO:0000259" key="2">
    <source>
        <dbReference type="Pfam" id="PF02836"/>
    </source>
</evidence>
<dbReference type="SUPFAM" id="SSF51445">
    <property type="entry name" value="(Trans)glycosidases"/>
    <property type="match status" value="1"/>
</dbReference>
<dbReference type="Pfam" id="PF02836">
    <property type="entry name" value="Glyco_hydro_2_C"/>
    <property type="match status" value="1"/>
</dbReference>
<comment type="similarity">
    <text evidence="1">Belongs to the glycosyl hydrolase 2 family.</text>
</comment>
<dbReference type="GO" id="GO:0005975">
    <property type="term" value="P:carbohydrate metabolic process"/>
    <property type="evidence" value="ECO:0007669"/>
    <property type="project" value="InterPro"/>
</dbReference>
<dbReference type="PANTHER" id="PTHR42732">
    <property type="entry name" value="BETA-GALACTOSIDASE"/>
    <property type="match status" value="1"/>
</dbReference>
<feature type="domain" description="Glycoside hydrolase family 2 catalytic" evidence="2">
    <location>
        <begin position="312"/>
        <end position="443"/>
    </location>
</feature>
<dbReference type="STRING" id="65499.SAMN04488000_12128"/>
<keyword evidence="5" id="KW-1185">Reference proteome</keyword>
<dbReference type="InterPro" id="IPR017853">
    <property type="entry name" value="GH"/>
</dbReference>
<dbReference type="OrthoDB" id="9762066at2"/>
<proteinExistence type="inferred from homology"/>
<name>A0A1H9W7V2_9PSEU</name>
<feature type="domain" description="Glycosyl hydrolases family 2 sugar binding" evidence="3">
    <location>
        <begin position="15"/>
        <end position="131"/>
    </location>
</feature>
<dbReference type="PANTHER" id="PTHR42732:SF3">
    <property type="entry name" value="HYDROLASE"/>
    <property type="match status" value="1"/>
</dbReference>